<keyword evidence="2" id="KW-1185">Reference proteome</keyword>
<evidence type="ECO:0000313" key="1">
    <source>
        <dbReference type="EMBL" id="MFD1015711.1"/>
    </source>
</evidence>
<reference evidence="2" key="1">
    <citation type="journal article" date="2019" name="Int. J. Syst. Evol. Microbiol.">
        <title>The Global Catalogue of Microorganisms (GCM) 10K type strain sequencing project: providing services to taxonomists for standard genome sequencing and annotation.</title>
        <authorList>
            <consortium name="The Broad Institute Genomics Platform"/>
            <consortium name="The Broad Institute Genome Sequencing Center for Infectious Disease"/>
            <person name="Wu L."/>
            <person name="Ma J."/>
        </authorList>
    </citation>
    <scope>NUCLEOTIDE SEQUENCE [LARGE SCALE GENOMIC DNA]</scope>
    <source>
        <strain evidence="2">CCUG 56098</strain>
    </source>
</reference>
<dbReference type="Gene3D" id="1.10.30.50">
    <property type="match status" value="1"/>
</dbReference>
<sequence length="341" mass="39685">MTQFQINDPSLESQWRALILFGKNSATYKFAFAKSLLELVDKETTKISLTELSKPFSKNIIEHLKENDKQGNSKSSSFLNVCRNHIKGEISDNELWSKTEKLGFVNVVDAFQNLNGAQIPDIFYEKNYKSGKKEIVIKDNLLKLKESFHFQNFNQEVEARWNLVETAWNLNLNPKLLEVKYDEDKSLFFLENDFMRRTDITSVRDSLNGYQKGKCFYSFQNISVVSGSANLCEVDHFFPHINKTIHNEFGANINGVWNLVLANKDVNRNKSAKIPEKRFLQRLFNRNEFYIQSKHPLAETIINQTGNTKQKRIEFLNKQYQLALNSAIITWKPEFELNGNF</sequence>
<evidence type="ECO:0000313" key="2">
    <source>
        <dbReference type="Proteomes" id="UP001597086"/>
    </source>
</evidence>
<dbReference type="GO" id="GO:0004519">
    <property type="term" value="F:endonuclease activity"/>
    <property type="evidence" value="ECO:0007669"/>
    <property type="project" value="UniProtKB-KW"/>
</dbReference>
<dbReference type="EMBL" id="JBHTKM010000055">
    <property type="protein sequence ID" value="MFD1015711.1"/>
    <property type="molecule type" value="Genomic_DNA"/>
</dbReference>
<keyword evidence="1" id="KW-0378">Hydrolase</keyword>
<dbReference type="RefSeq" id="WP_386115707.1">
    <property type="nucleotide sequence ID" value="NZ_JBHTKM010000055.1"/>
</dbReference>
<organism evidence="1 2">
    <name type="scientific">Winogradskyella rapida</name>
    <dbReference type="NCBI Taxonomy" id="549701"/>
    <lineage>
        <taxon>Bacteria</taxon>
        <taxon>Pseudomonadati</taxon>
        <taxon>Bacteroidota</taxon>
        <taxon>Flavobacteriia</taxon>
        <taxon>Flavobacteriales</taxon>
        <taxon>Flavobacteriaceae</taxon>
        <taxon>Winogradskyella</taxon>
    </lineage>
</organism>
<keyword evidence="1" id="KW-0255">Endonuclease</keyword>
<proteinExistence type="predicted"/>
<dbReference type="Proteomes" id="UP001597086">
    <property type="component" value="Unassembled WGS sequence"/>
</dbReference>
<name>A0ABW3KRT1_9FLAO</name>
<keyword evidence="1" id="KW-0540">Nuclease</keyword>
<protein>
    <submittedName>
        <fullName evidence="1">HNH endonuclease</fullName>
    </submittedName>
</protein>
<accession>A0ABW3KRT1</accession>
<gene>
    <name evidence="1" type="ORF">ACFQ13_07280</name>
</gene>
<comment type="caution">
    <text evidence="1">The sequence shown here is derived from an EMBL/GenBank/DDBJ whole genome shotgun (WGS) entry which is preliminary data.</text>
</comment>